<keyword evidence="1" id="KW-0862">Zinc</keyword>
<dbReference type="Pfam" id="PF13920">
    <property type="entry name" value="zf-C3HC4_3"/>
    <property type="match status" value="1"/>
</dbReference>
<dbReference type="InterPro" id="IPR001841">
    <property type="entry name" value="Znf_RING"/>
</dbReference>
<dbReference type="OMA" id="KPHAIAR"/>
<dbReference type="Gramene" id="ESQ36593">
    <property type="protein sequence ID" value="ESQ36593"/>
    <property type="gene ID" value="EUTSA_v10006805mg"/>
</dbReference>
<feature type="coiled-coil region" evidence="2">
    <location>
        <begin position="535"/>
        <end position="597"/>
    </location>
</feature>
<dbReference type="STRING" id="72664.V4LA08"/>
<dbReference type="PANTHER" id="PTHR46405:SF4">
    <property type="entry name" value="E3 UBIQUITIN-PROTEIN LIGASE RF298-RELATED"/>
    <property type="match status" value="1"/>
</dbReference>
<dbReference type="EMBL" id="KI517683">
    <property type="protein sequence ID" value="ESQ36593.1"/>
    <property type="molecule type" value="Genomic_DNA"/>
</dbReference>
<sequence>MVQKQEEMNGCGLNGVVGEFTVSPQGKGRKNKRKLADPSQHIAASLTEFPRYELPSLKTQDNLNGNVSTENVEEPESVEWDDPFACHLEELLSSNLLTLFLNAMKQVIDCGYTDDDVLKAISGSRLYCGGNDLVSNIVNNTLSILKNGNESAASRDYVFEDLQQLVSYTLVEMISLVKEVRPSLSTVEAMWRLLMCDLNVLQAFEVESSESPGFSSSKASESLGAECNPPNSCDPDNPKPPQTNVQSNRSEPLKFGNFPNVGNSKNTHSCGTTSGKEVSSGSTVSGAGIKSTSFTLVSDEKLVSCRKLRTKKEIAMLRQKSCVEKIRTYSKGSGYKAAKFASVGSFLLEKRVKSSSELGARNCSSKITAEIGVKVSLEESSCFVRKKSSKLDSPVVVVDAKGYITALPATSASKKKSGSATLVPSASEKKSASSVPIASEKKSASSVPIASEKKSASESEEKASVSEKLAPDYYAGIPYDASLGIYVPRDKKDELILKLAPRVNDLQNELQVWTDWANQKVKEATCRLLKDQPELKALRKEREEAQQHKKDKQLLEESTMKRLSEMDFKVKDKTSLFEKANNTARRLEAEQSLLKKEWEAAKIRAAESAESCREAKERGQRSLKDTQLWEGQKILLLEELKSQRDKVTVLQKEVTKAKNRQNQIEATLKQEKTAKGKLTARASAIKKERKELEALGKAEEERIKAKAEADVKYYIENIKRLERDISELKLKSDYSRIVALKKGGNDSKATKRENLGMTKVKRERECVMCLSEEMSVIFLPCAHQVLCFNCNQLHEKEGMMDCPSCRGTIQRRIQARFARIG</sequence>
<name>V4LA08_EUTSA</name>
<dbReference type="InterPro" id="IPR013083">
    <property type="entry name" value="Znf_RING/FYVE/PHD"/>
</dbReference>
<dbReference type="AlphaFoldDB" id="V4LA08"/>
<dbReference type="SUPFAM" id="SSF57850">
    <property type="entry name" value="RING/U-box"/>
    <property type="match status" value="1"/>
</dbReference>
<keyword evidence="1" id="KW-0479">Metal-binding</keyword>
<evidence type="ECO:0000256" key="2">
    <source>
        <dbReference type="SAM" id="Coils"/>
    </source>
</evidence>
<dbReference type="GO" id="GO:0008270">
    <property type="term" value="F:zinc ion binding"/>
    <property type="evidence" value="ECO:0007669"/>
    <property type="project" value="UniProtKB-KW"/>
</dbReference>
<evidence type="ECO:0000259" key="4">
    <source>
        <dbReference type="PROSITE" id="PS50089"/>
    </source>
</evidence>
<dbReference type="Gene3D" id="3.30.40.10">
    <property type="entry name" value="Zinc/RING finger domain, C3HC4 (zinc finger)"/>
    <property type="match status" value="1"/>
</dbReference>
<keyword evidence="1" id="KW-0863">Zinc-finger</keyword>
<accession>V4LA08</accession>
<feature type="coiled-coil region" evidence="2">
    <location>
        <begin position="640"/>
        <end position="731"/>
    </location>
</feature>
<dbReference type="OrthoDB" id="774873at2759"/>
<evidence type="ECO:0000256" key="1">
    <source>
        <dbReference type="PROSITE-ProRule" id="PRU00175"/>
    </source>
</evidence>
<gene>
    <name evidence="5" type="ORF">EUTSA_v10006805mg</name>
</gene>
<dbReference type="eggNOG" id="ENOG502SB0J">
    <property type="taxonomic scope" value="Eukaryota"/>
</dbReference>
<dbReference type="InterPro" id="IPR046527">
    <property type="entry name" value="PIR2-like_helical"/>
</dbReference>
<dbReference type="Proteomes" id="UP000030689">
    <property type="component" value="Unassembled WGS sequence"/>
</dbReference>
<dbReference type="PANTHER" id="PTHR46405">
    <property type="entry name" value="OS05G0141500 PROTEIN"/>
    <property type="match status" value="1"/>
</dbReference>
<dbReference type="KEGG" id="eus:EUTSA_v10006805mg"/>
<reference evidence="5 6" key="1">
    <citation type="journal article" date="2013" name="Front. Plant Sci.">
        <title>The Reference Genome of the Halophytic Plant Eutrema salsugineum.</title>
        <authorList>
            <person name="Yang R."/>
            <person name="Jarvis D.E."/>
            <person name="Chen H."/>
            <person name="Beilstein M.A."/>
            <person name="Grimwood J."/>
            <person name="Jenkins J."/>
            <person name="Shu S."/>
            <person name="Prochnik S."/>
            <person name="Xin M."/>
            <person name="Ma C."/>
            <person name="Schmutz J."/>
            <person name="Wing R.A."/>
            <person name="Mitchell-Olds T."/>
            <person name="Schumaker K.S."/>
            <person name="Wang X."/>
        </authorList>
    </citation>
    <scope>NUCLEOTIDE SEQUENCE [LARGE SCALE GENOMIC DNA]</scope>
</reference>
<keyword evidence="2" id="KW-0175">Coiled coil</keyword>
<organism evidence="5 6">
    <name type="scientific">Eutrema salsugineum</name>
    <name type="common">Saltwater cress</name>
    <name type="synonym">Sisymbrium salsugineum</name>
    <dbReference type="NCBI Taxonomy" id="72664"/>
    <lineage>
        <taxon>Eukaryota</taxon>
        <taxon>Viridiplantae</taxon>
        <taxon>Streptophyta</taxon>
        <taxon>Embryophyta</taxon>
        <taxon>Tracheophyta</taxon>
        <taxon>Spermatophyta</taxon>
        <taxon>Magnoliopsida</taxon>
        <taxon>eudicotyledons</taxon>
        <taxon>Gunneridae</taxon>
        <taxon>Pentapetalae</taxon>
        <taxon>rosids</taxon>
        <taxon>malvids</taxon>
        <taxon>Brassicales</taxon>
        <taxon>Brassicaceae</taxon>
        <taxon>Eutremeae</taxon>
        <taxon>Eutrema</taxon>
    </lineage>
</organism>
<evidence type="ECO:0000313" key="5">
    <source>
        <dbReference type="EMBL" id="ESQ36593.1"/>
    </source>
</evidence>
<evidence type="ECO:0000313" key="6">
    <source>
        <dbReference type="Proteomes" id="UP000030689"/>
    </source>
</evidence>
<protein>
    <recommendedName>
        <fullName evidence="4">RING-type domain-containing protein</fullName>
    </recommendedName>
</protein>
<dbReference type="InterPro" id="IPR046934">
    <property type="entry name" value="PIR2-like"/>
</dbReference>
<feature type="compositionally biased region" description="Polar residues" evidence="3">
    <location>
        <begin position="260"/>
        <end position="286"/>
    </location>
</feature>
<evidence type="ECO:0000256" key="3">
    <source>
        <dbReference type="SAM" id="MobiDB-lite"/>
    </source>
</evidence>
<keyword evidence="6" id="KW-1185">Reference proteome</keyword>
<dbReference type="Pfam" id="PF20235">
    <property type="entry name" value="PIR2-like_helical"/>
    <property type="match status" value="1"/>
</dbReference>
<proteinExistence type="predicted"/>
<feature type="domain" description="RING-type" evidence="4">
    <location>
        <begin position="766"/>
        <end position="806"/>
    </location>
</feature>
<dbReference type="PROSITE" id="PS50089">
    <property type="entry name" value="ZF_RING_2"/>
    <property type="match status" value="1"/>
</dbReference>
<feature type="compositionally biased region" description="Low complexity" evidence="3">
    <location>
        <begin position="210"/>
        <end position="235"/>
    </location>
</feature>
<dbReference type="CDD" id="cd23128">
    <property type="entry name" value="RING-HC_MIP1-like"/>
    <property type="match status" value="1"/>
</dbReference>
<feature type="region of interest" description="Disordered" evidence="3">
    <location>
        <begin position="210"/>
        <end position="286"/>
    </location>
</feature>